<keyword evidence="8" id="KW-1185">Reference proteome</keyword>
<keyword evidence="2 5" id="KW-0812">Transmembrane</keyword>
<dbReference type="PIRSF" id="PIRSF006648">
    <property type="entry name" value="DrrB"/>
    <property type="match status" value="1"/>
</dbReference>
<gene>
    <name evidence="7" type="ORF">N780_14835</name>
</gene>
<evidence type="ECO:0000313" key="8">
    <source>
        <dbReference type="Proteomes" id="UP000030153"/>
    </source>
</evidence>
<evidence type="ECO:0000313" key="7">
    <source>
        <dbReference type="EMBL" id="KGP92648.1"/>
    </source>
</evidence>
<dbReference type="RefSeq" id="WP_036780440.1">
    <property type="nucleotide sequence ID" value="NZ_AVBG01000002.1"/>
</dbReference>
<feature type="domain" description="ABC transmembrane type-2" evidence="6">
    <location>
        <begin position="17"/>
        <end position="241"/>
    </location>
</feature>
<dbReference type="InterPro" id="IPR000412">
    <property type="entry name" value="ABC_2_transport"/>
</dbReference>
<name>A0A0A2V0T0_9BACI</name>
<feature type="transmembrane region" description="Helical" evidence="5">
    <location>
        <begin position="129"/>
        <end position="153"/>
    </location>
</feature>
<feature type="transmembrane region" description="Helical" evidence="5">
    <location>
        <begin position="18"/>
        <end position="39"/>
    </location>
</feature>
<comment type="subcellular location">
    <subcellularLocation>
        <location evidence="1">Membrane</location>
        <topology evidence="1">Multi-pass membrane protein</topology>
    </subcellularLocation>
</comment>
<dbReference type="PANTHER" id="PTHR43027:SF1">
    <property type="entry name" value="DOXORUBICIN RESISTANCE ABC TRANSPORTER PERMEASE PROTEIN DRRC-RELATED"/>
    <property type="match status" value="1"/>
</dbReference>
<dbReference type="STRING" id="1385513.N780_14835"/>
<comment type="caution">
    <text evidence="7">The sequence shown here is derived from an EMBL/GenBank/DDBJ whole genome shotgun (WGS) entry which is preliminary data.</text>
</comment>
<dbReference type="OrthoDB" id="266913at2"/>
<sequence length="247" mass="27420">MWAIARTELKKTIQDKGLWFWTFVLPVIFIVAFVAIFSGDESQSYKEVVTQIIPGYTIMFAFFIMISMVIAFVKDRERGMVARIASTPLSIHHYFFGKWLPFIIIVLIQIAVLFGFGVVVYDLPLGNPLALILLSLSLAFIVTGWGMAMAVIVRTENMGIALTQILALGGALLGGLWMPVEFMPEVVQNISKALPQYWALQGYKEVILSNGGMADIWLNVLILVLAGVAGGIIALLSYPRFLRQSRS</sequence>
<dbReference type="PROSITE" id="PS51012">
    <property type="entry name" value="ABC_TM2"/>
    <property type="match status" value="1"/>
</dbReference>
<dbReference type="PANTHER" id="PTHR43027">
    <property type="entry name" value="DOXORUBICIN RESISTANCE ABC TRANSPORTER PERMEASE PROTEIN DRRC-RELATED"/>
    <property type="match status" value="1"/>
</dbReference>
<feature type="transmembrane region" description="Helical" evidence="5">
    <location>
        <begin position="99"/>
        <end position="123"/>
    </location>
</feature>
<feature type="transmembrane region" description="Helical" evidence="5">
    <location>
        <begin position="216"/>
        <end position="238"/>
    </location>
</feature>
<dbReference type="GO" id="GO:0140359">
    <property type="term" value="F:ABC-type transporter activity"/>
    <property type="evidence" value="ECO:0007669"/>
    <property type="project" value="InterPro"/>
</dbReference>
<evidence type="ECO:0000256" key="4">
    <source>
        <dbReference type="ARBA" id="ARBA00023136"/>
    </source>
</evidence>
<dbReference type="InterPro" id="IPR013525">
    <property type="entry name" value="ABC2_TM"/>
</dbReference>
<keyword evidence="3 5" id="KW-1133">Transmembrane helix</keyword>
<keyword evidence="4 5" id="KW-0472">Membrane</keyword>
<evidence type="ECO:0000259" key="6">
    <source>
        <dbReference type="PROSITE" id="PS51012"/>
    </source>
</evidence>
<accession>A0A0A2V0T0</accession>
<evidence type="ECO:0000256" key="2">
    <source>
        <dbReference type="ARBA" id="ARBA00022692"/>
    </source>
</evidence>
<dbReference type="Proteomes" id="UP000030153">
    <property type="component" value="Unassembled WGS sequence"/>
</dbReference>
<organism evidence="7 8">
    <name type="scientific">Pontibacillus chungwhensis BH030062</name>
    <dbReference type="NCBI Taxonomy" id="1385513"/>
    <lineage>
        <taxon>Bacteria</taxon>
        <taxon>Bacillati</taxon>
        <taxon>Bacillota</taxon>
        <taxon>Bacilli</taxon>
        <taxon>Bacillales</taxon>
        <taxon>Bacillaceae</taxon>
        <taxon>Pontibacillus</taxon>
    </lineage>
</organism>
<dbReference type="InterPro" id="IPR052902">
    <property type="entry name" value="ABC-2_transporter"/>
</dbReference>
<dbReference type="eggNOG" id="COG0842">
    <property type="taxonomic scope" value="Bacteria"/>
</dbReference>
<protein>
    <submittedName>
        <fullName evidence="7">ABC transporter permease</fullName>
    </submittedName>
</protein>
<dbReference type="GO" id="GO:0043190">
    <property type="term" value="C:ATP-binding cassette (ABC) transporter complex"/>
    <property type="evidence" value="ECO:0007669"/>
    <property type="project" value="InterPro"/>
</dbReference>
<proteinExistence type="predicted"/>
<dbReference type="EMBL" id="AVBG01000002">
    <property type="protein sequence ID" value="KGP92648.1"/>
    <property type="molecule type" value="Genomic_DNA"/>
</dbReference>
<dbReference type="Pfam" id="PF12698">
    <property type="entry name" value="ABC2_membrane_3"/>
    <property type="match status" value="1"/>
</dbReference>
<evidence type="ECO:0000256" key="1">
    <source>
        <dbReference type="ARBA" id="ARBA00004141"/>
    </source>
</evidence>
<evidence type="ECO:0000256" key="5">
    <source>
        <dbReference type="SAM" id="Phobius"/>
    </source>
</evidence>
<feature type="transmembrane region" description="Helical" evidence="5">
    <location>
        <begin position="160"/>
        <end position="180"/>
    </location>
</feature>
<dbReference type="AlphaFoldDB" id="A0A0A2V0T0"/>
<evidence type="ECO:0000256" key="3">
    <source>
        <dbReference type="ARBA" id="ARBA00022989"/>
    </source>
</evidence>
<dbReference type="InterPro" id="IPR047817">
    <property type="entry name" value="ABC2_TM_bact-type"/>
</dbReference>
<feature type="transmembrane region" description="Helical" evidence="5">
    <location>
        <begin position="51"/>
        <end position="73"/>
    </location>
</feature>
<reference evidence="7 8" key="1">
    <citation type="submission" date="2013-08" db="EMBL/GenBank/DDBJ databases">
        <title>Genome of Pontibacillus chungwhensis.</title>
        <authorList>
            <person name="Wang Q."/>
            <person name="Wang G."/>
        </authorList>
    </citation>
    <scope>NUCLEOTIDE SEQUENCE [LARGE SCALE GENOMIC DNA]</scope>
    <source>
        <strain evidence="7 8">BH030062</strain>
    </source>
</reference>